<gene>
    <name evidence="1" type="ORF">SBRCBS47491_005355</name>
</gene>
<evidence type="ECO:0000313" key="1">
    <source>
        <dbReference type="EMBL" id="CAK7223869.1"/>
    </source>
</evidence>
<dbReference type="PANTHER" id="PTHR48098:SF1">
    <property type="entry name" value="DIACYLGLYCEROL ACYLTRANSFERASE_MYCOLYLTRANSFERASE AG85A"/>
    <property type="match status" value="1"/>
</dbReference>
<dbReference type="EMBL" id="CAWUHC010000046">
    <property type="protein sequence ID" value="CAK7223869.1"/>
    <property type="molecule type" value="Genomic_DNA"/>
</dbReference>
<dbReference type="PANTHER" id="PTHR48098">
    <property type="entry name" value="ENTEROCHELIN ESTERASE-RELATED"/>
    <property type="match status" value="1"/>
</dbReference>
<dbReference type="InterPro" id="IPR000801">
    <property type="entry name" value="Esterase-like"/>
</dbReference>
<dbReference type="InterPro" id="IPR050583">
    <property type="entry name" value="Mycobacterial_A85_antigen"/>
</dbReference>
<organism evidence="1 2">
    <name type="scientific">Sporothrix bragantina</name>
    <dbReference type="NCBI Taxonomy" id="671064"/>
    <lineage>
        <taxon>Eukaryota</taxon>
        <taxon>Fungi</taxon>
        <taxon>Dikarya</taxon>
        <taxon>Ascomycota</taxon>
        <taxon>Pezizomycotina</taxon>
        <taxon>Sordariomycetes</taxon>
        <taxon>Sordariomycetidae</taxon>
        <taxon>Ophiostomatales</taxon>
        <taxon>Ophiostomataceae</taxon>
        <taxon>Sporothrix</taxon>
    </lineage>
</organism>
<dbReference type="SUPFAM" id="SSF53474">
    <property type="entry name" value="alpha/beta-Hydrolases"/>
    <property type="match status" value="1"/>
</dbReference>
<reference evidence="1 2" key="1">
    <citation type="submission" date="2024-01" db="EMBL/GenBank/DDBJ databases">
        <authorList>
            <person name="Allen C."/>
            <person name="Tagirdzhanova G."/>
        </authorList>
    </citation>
    <scope>NUCLEOTIDE SEQUENCE [LARGE SCALE GENOMIC DNA]</scope>
</reference>
<dbReference type="Proteomes" id="UP001642406">
    <property type="component" value="Unassembled WGS sequence"/>
</dbReference>
<sequence>MPDAHPKIPATPADFERMNGEWIEPYNPETAPAGLQYALYDTKARGPGTQGNYWYALPDGYKADANKSRTYPILIWLHGGTAQGSQGAPAVDLYRTAMAAGLMPPTIIVLPQALPVGWYINSIDGKFPIEDIMIYDLIPHLDATFRTNGVRGLEGFSMGGYGAAHLGLKFSKLFAGVSSIGPAILPSLANEPRERVWDTFRGDQSYYDQNHPAFLLKEKADVLRNSGLRLRLLSGGDDTRLAEAIEVLSKLMDEVGVQHYRRDIAGAGHDFELILNGIGSDAAGFWKDAFSR</sequence>
<evidence type="ECO:0008006" key="3">
    <source>
        <dbReference type="Google" id="ProtNLM"/>
    </source>
</evidence>
<dbReference type="InterPro" id="IPR029058">
    <property type="entry name" value="AB_hydrolase_fold"/>
</dbReference>
<dbReference type="Gene3D" id="3.40.50.1820">
    <property type="entry name" value="alpha/beta hydrolase"/>
    <property type="match status" value="1"/>
</dbReference>
<keyword evidence="2" id="KW-1185">Reference proteome</keyword>
<dbReference type="Pfam" id="PF00756">
    <property type="entry name" value="Esterase"/>
    <property type="match status" value="1"/>
</dbReference>
<accession>A0ABP0BVY9</accession>
<proteinExistence type="predicted"/>
<comment type="caution">
    <text evidence="1">The sequence shown here is derived from an EMBL/GenBank/DDBJ whole genome shotgun (WGS) entry which is preliminary data.</text>
</comment>
<protein>
    <recommendedName>
        <fullName evidence="3">Esterase</fullName>
    </recommendedName>
</protein>
<evidence type="ECO:0000313" key="2">
    <source>
        <dbReference type="Proteomes" id="UP001642406"/>
    </source>
</evidence>
<name>A0ABP0BVY9_9PEZI</name>